<reference evidence="2 3" key="1">
    <citation type="submission" date="2015-01" db="EMBL/GenBank/DDBJ databases">
        <title>Evolution of Trichinella species and genotypes.</title>
        <authorList>
            <person name="Korhonen P.K."/>
            <person name="Edoardo P."/>
            <person name="Giuseppe L.R."/>
            <person name="Gasser R.B."/>
        </authorList>
    </citation>
    <scope>NUCLEOTIDE SEQUENCE [LARGE SCALE GENOMIC DNA]</scope>
    <source>
        <strain evidence="2">ISS417</strain>
    </source>
</reference>
<feature type="region of interest" description="Disordered" evidence="1">
    <location>
        <begin position="171"/>
        <end position="190"/>
    </location>
</feature>
<proteinExistence type="predicted"/>
<gene>
    <name evidence="2" type="ORF">T05_1300</name>
</gene>
<feature type="region of interest" description="Disordered" evidence="1">
    <location>
        <begin position="94"/>
        <end position="117"/>
    </location>
</feature>
<feature type="region of interest" description="Disordered" evidence="1">
    <location>
        <begin position="278"/>
        <end position="322"/>
    </location>
</feature>
<evidence type="ECO:0000256" key="1">
    <source>
        <dbReference type="SAM" id="MobiDB-lite"/>
    </source>
</evidence>
<dbReference type="EMBL" id="JYDJ01000235">
    <property type="protein sequence ID" value="KRX39359.1"/>
    <property type="molecule type" value="Genomic_DNA"/>
</dbReference>
<dbReference type="OrthoDB" id="6131392at2759"/>
<dbReference type="AlphaFoldDB" id="A0A0V0TK26"/>
<evidence type="ECO:0000313" key="3">
    <source>
        <dbReference type="Proteomes" id="UP000055048"/>
    </source>
</evidence>
<keyword evidence="3" id="KW-1185">Reference proteome</keyword>
<organism evidence="2 3">
    <name type="scientific">Trichinella murrelli</name>
    <dbReference type="NCBI Taxonomy" id="144512"/>
    <lineage>
        <taxon>Eukaryota</taxon>
        <taxon>Metazoa</taxon>
        <taxon>Ecdysozoa</taxon>
        <taxon>Nematoda</taxon>
        <taxon>Enoplea</taxon>
        <taxon>Dorylaimia</taxon>
        <taxon>Trichinellida</taxon>
        <taxon>Trichinellidae</taxon>
        <taxon>Trichinella</taxon>
    </lineage>
</organism>
<name>A0A0V0TK26_9BILA</name>
<feature type="compositionally biased region" description="Basic residues" evidence="1">
    <location>
        <begin position="171"/>
        <end position="185"/>
    </location>
</feature>
<comment type="caution">
    <text evidence="2">The sequence shown here is derived from an EMBL/GenBank/DDBJ whole genome shotgun (WGS) entry which is preliminary data.</text>
</comment>
<dbReference type="Proteomes" id="UP000055048">
    <property type="component" value="Unassembled WGS sequence"/>
</dbReference>
<accession>A0A0V0TK26</accession>
<feature type="compositionally biased region" description="Basic and acidic residues" evidence="1">
    <location>
        <begin position="104"/>
        <end position="117"/>
    </location>
</feature>
<protein>
    <submittedName>
        <fullName evidence="2">Uncharacterized protein</fullName>
    </submittedName>
</protein>
<evidence type="ECO:0000313" key="2">
    <source>
        <dbReference type="EMBL" id="KRX39359.1"/>
    </source>
</evidence>
<sequence>MVTGGRCVRFGLDDTGVCAAAEAEINAGEPGVLRNTVEEYPPVNVARGAYEDELRKWIKDGWLVPYDESEHGPPKGLLLLMAVIQRNKKKPEAARVAQTGRQCGPDRPEKGLPADPHRQIPVAIPDGGLQRQAILPDPSGIRPKCRAISHESRDELRALPGSGCQERNLSVHRRHPGERKRRRRGPREGHLAHYGLTCKTHERAADGARLLGLKVWGERGKLMWRRDNDVGGVPDVLTRRSVFSYCGKLVSHFPDEVIDGDKLRGLIQETALAVKKRDPARGEMGRFGGGSQNLGRLQLAGNQRSAGSRRLDRGRRGVAAPG</sequence>